<dbReference type="NCBIfam" id="TIGR00521">
    <property type="entry name" value="coaBC_dfp"/>
    <property type="match status" value="1"/>
</dbReference>
<keyword evidence="3 4" id="KW-0436">Ligase</keyword>
<evidence type="ECO:0000259" key="5">
    <source>
        <dbReference type="Pfam" id="PF02441"/>
    </source>
</evidence>
<feature type="region of interest" description="Phosphopantothenoylcysteine decarboxylase" evidence="3">
    <location>
        <begin position="1"/>
        <end position="189"/>
    </location>
</feature>
<feature type="binding site" evidence="3">
    <location>
        <position position="277"/>
    </location>
    <ligand>
        <name>CTP</name>
        <dbReference type="ChEBI" id="CHEBI:37563"/>
    </ligand>
</feature>
<feature type="binding site" evidence="3">
    <location>
        <position position="339"/>
    </location>
    <ligand>
        <name>CTP</name>
        <dbReference type="ChEBI" id="CHEBI:37563"/>
    </ligand>
</feature>
<dbReference type="RefSeq" id="WP_338535100.1">
    <property type="nucleotide sequence ID" value="NZ_AP028654.1"/>
</dbReference>
<comment type="function">
    <text evidence="3">Catalyzes two sequential steps in the biosynthesis of coenzyme A. In the first step cysteine is conjugated to 4'-phosphopantothenate to form 4-phosphopantothenoylcysteine. In the second step the latter compound is decarboxylated to form 4'-phosphopantotheine.</text>
</comment>
<evidence type="ECO:0000256" key="2">
    <source>
        <dbReference type="ARBA" id="ARBA00023239"/>
    </source>
</evidence>
<comment type="similarity">
    <text evidence="3 4">In the C-terminal section; belongs to the PPC synthetase family.</text>
</comment>
<dbReference type="EC" id="6.3.2.5" evidence="3"/>
<dbReference type="GO" id="GO:0010181">
    <property type="term" value="F:FMN binding"/>
    <property type="evidence" value="ECO:0007669"/>
    <property type="project" value="UniProtKB-UniRule"/>
</dbReference>
<dbReference type="InterPro" id="IPR007085">
    <property type="entry name" value="DNA/pantothenate-metab_flavo_C"/>
</dbReference>
<evidence type="ECO:0000313" key="7">
    <source>
        <dbReference type="EMBL" id="BEP29470.1"/>
    </source>
</evidence>
<keyword evidence="8" id="KW-1185">Reference proteome</keyword>
<keyword evidence="3" id="KW-0460">Magnesium</keyword>
<dbReference type="GO" id="GO:0004633">
    <property type="term" value="F:phosphopantothenoylcysteine decarboxylase activity"/>
    <property type="evidence" value="ECO:0007669"/>
    <property type="project" value="UniProtKB-UniRule"/>
</dbReference>
<dbReference type="PANTHER" id="PTHR14359">
    <property type="entry name" value="HOMO-OLIGOMERIC FLAVIN CONTAINING CYS DECARBOXYLASE FAMILY"/>
    <property type="match status" value="1"/>
</dbReference>
<comment type="pathway">
    <text evidence="3 4">Cofactor biosynthesis; coenzyme A biosynthesis; CoA from (R)-pantothenate: step 2/5.</text>
</comment>
<dbReference type="Gene3D" id="3.40.50.10300">
    <property type="entry name" value="CoaB-like"/>
    <property type="match status" value="1"/>
</dbReference>
<accession>A0AAU9ESN8</accession>
<evidence type="ECO:0000256" key="3">
    <source>
        <dbReference type="HAMAP-Rule" id="MF_02225"/>
    </source>
</evidence>
<dbReference type="AlphaFoldDB" id="A0AAU9ESN8"/>
<dbReference type="EC" id="4.1.1.36" evidence="3"/>
<feature type="region of interest" description="Phosphopantothenate--cysteine ligase" evidence="3">
    <location>
        <begin position="190"/>
        <end position="394"/>
    </location>
</feature>
<feature type="binding site" evidence="3">
    <location>
        <position position="287"/>
    </location>
    <ligand>
        <name>CTP</name>
        <dbReference type="ChEBI" id="CHEBI:37563"/>
    </ligand>
</feature>
<dbReference type="GO" id="GO:0071513">
    <property type="term" value="C:phosphopantothenoylcysteine decarboxylase complex"/>
    <property type="evidence" value="ECO:0007669"/>
    <property type="project" value="TreeGrafter"/>
</dbReference>
<keyword evidence="3" id="KW-0479">Metal-binding</keyword>
<organism evidence="7 8">
    <name type="scientific">Helicovermis profundi</name>
    <dbReference type="NCBI Taxonomy" id="3065157"/>
    <lineage>
        <taxon>Bacteria</taxon>
        <taxon>Bacillati</taxon>
        <taxon>Bacillota</taxon>
        <taxon>Clostridia</taxon>
        <taxon>Helicovermis</taxon>
    </lineage>
</organism>
<gene>
    <name evidence="3 7" type="primary">coaBC</name>
    <name evidence="7" type="ORF">HLPR_18010</name>
</gene>
<feature type="binding site" evidence="3">
    <location>
        <position position="321"/>
    </location>
    <ligand>
        <name>CTP</name>
        <dbReference type="ChEBI" id="CHEBI:37563"/>
    </ligand>
</feature>
<comment type="caution">
    <text evidence="3">Lacks conserved residue(s) required for the propagation of feature annotation.</text>
</comment>
<comment type="similarity">
    <text evidence="3 4">In the N-terminal section; belongs to the HFCD (homo-oligomeric flavin containing Cys decarboxylase) superfamily.</text>
</comment>
<evidence type="ECO:0000259" key="6">
    <source>
        <dbReference type="Pfam" id="PF04127"/>
    </source>
</evidence>
<comment type="function">
    <text evidence="4">Catalyzes two steps in the biosynthesis of coenzyme A. In the first step cysteine is conjugated to 4'-phosphopantothenate to form 4-phosphopantothenoylcysteine, in the latter compound is decarboxylated to form 4'-phosphopantotheine.</text>
</comment>
<dbReference type="Pfam" id="PF02441">
    <property type="entry name" value="Flavoprotein"/>
    <property type="match status" value="1"/>
</dbReference>
<comment type="cofactor">
    <cofactor evidence="3">
        <name>Mg(2+)</name>
        <dbReference type="ChEBI" id="CHEBI:18420"/>
    </cofactor>
</comment>
<dbReference type="KEGG" id="hprf:HLPR_18010"/>
<dbReference type="Proteomes" id="UP001321786">
    <property type="component" value="Chromosome"/>
</dbReference>
<dbReference type="Gene3D" id="3.40.50.1950">
    <property type="entry name" value="Flavin prenyltransferase-like"/>
    <property type="match status" value="1"/>
</dbReference>
<dbReference type="InterPro" id="IPR036551">
    <property type="entry name" value="Flavin_trans-like"/>
</dbReference>
<feature type="domain" description="DNA/pantothenate metabolism flavoprotein C-terminal" evidence="6">
    <location>
        <begin position="186"/>
        <end position="391"/>
    </location>
</feature>
<keyword evidence="3 4" id="KW-0288">FMN</keyword>
<feature type="active site" description="Proton donor" evidence="3">
    <location>
        <position position="157"/>
    </location>
</feature>
<evidence type="ECO:0000256" key="1">
    <source>
        <dbReference type="ARBA" id="ARBA00022793"/>
    </source>
</evidence>
<dbReference type="InterPro" id="IPR035929">
    <property type="entry name" value="CoaB-like_sf"/>
</dbReference>
<dbReference type="GO" id="GO:0046872">
    <property type="term" value="F:metal ion binding"/>
    <property type="evidence" value="ECO:0007669"/>
    <property type="project" value="UniProtKB-KW"/>
</dbReference>
<evidence type="ECO:0000256" key="4">
    <source>
        <dbReference type="RuleBase" id="RU364078"/>
    </source>
</evidence>
<keyword evidence="3 4" id="KW-0285">Flavoprotein</keyword>
<protein>
    <recommendedName>
        <fullName evidence="3">Coenzyme A biosynthesis bifunctional protein CoaBC</fullName>
    </recommendedName>
    <alternativeName>
        <fullName evidence="3">DNA/pantothenate metabolism flavoprotein</fullName>
    </alternativeName>
    <alternativeName>
        <fullName evidence="3">Phosphopantothenoylcysteine synthetase/decarboxylase</fullName>
        <shortName evidence="3">PPCS-PPCDC</shortName>
    </alternativeName>
    <domain>
        <recommendedName>
            <fullName evidence="3">Phosphopantothenoylcysteine decarboxylase</fullName>
            <shortName evidence="3">PPC decarboxylase</shortName>
            <shortName evidence="3">PPC-DC</shortName>
            <ecNumber evidence="3">4.1.1.36</ecNumber>
        </recommendedName>
        <alternativeName>
            <fullName evidence="3">CoaC</fullName>
        </alternativeName>
    </domain>
    <domain>
        <recommendedName>
            <fullName evidence="3">Phosphopantothenate--cysteine ligase</fullName>
            <ecNumber evidence="3">6.3.2.5</ecNumber>
        </recommendedName>
        <alternativeName>
            <fullName evidence="3">CoaB</fullName>
        </alternativeName>
        <alternativeName>
            <fullName evidence="3">Phosphopantothenoylcysteine synthetase</fullName>
            <shortName evidence="3">PPC synthetase</shortName>
            <shortName evidence="3">PPC-S</shortName>
        </alternativeName>
    </domain>
</protein>
<dbReference type="HAMAP" id="MF_02225">
    <property type="entry name" value="CoaBC"/>
    <property type="match status" value="1"/>
</dbReference>
<comment type="cofactor">
    <cofactor evidence="3">
        <name>FMN</name>
        <dbReference type="ChEBI" id="CHEBI:58210"/>
    </cofactor>
    <text evidence="3">Binds 1 FMN per subunit.</text>
</comment>
<dbReference type="EMBL" id="AP028654">
    <property type="protein sequence ID" value="BEP29470.1"/>
    <property type="molecule type" value="Genomic_DNA"/>
</dbReference>
<keyword evidence="1 3" id="KW-0210">Decarboxylase</keyword>
<feature type="domain" description="Flavoprotein" evidence="5">
    <location>
        <begin position="7"/>
        <end position="178"/>
    </location>
</feature>
<comment type="catalytic activity">
    <reaction evidence="3 4">
        <text>(R)-4'-phosphopantothenate + L-cysteine + CTP = N-[(R)-4-phosphopantothenoyl]-L-cysteine + CMP + diphosphate + H(+)</text>
        <dbReference type="Rhea" id="RHEA:19397"/>
        <dbReference type="ChEBI" id="CHEBI:10986"/>
        <dbReference type="ChEBI" id="CHEBI:15378"/>
        <dbReference type="ChEBI" id="CHEBI:33019"/>
        <dbReference type="ChEBI" id="CHEBI:35235"/>
        <dbReference type="ChEBI" id="CHEBI:37563"/>
        <dbReference type="ChEBI" id="CHEBI:59458"/>
        <dbReference type="ChEBI" id="CHEBI:60377"/>
        <dbReference type="EC" id="6.3.2.5"/>
    </reaction>
</comment>
<dbReference type="Pfam" id="PF04127">
    <property type="entry name" value="DFP"/>
    <property type="match status" value="1"/>
</dbReference>
<dbReference type="GO" id="GO:0015941">
    <property type="term" value="P:pantothenate catabolic process"/>
    <property type="evidence" value="ECO:0007669"/>
    <property type="project" value="InterPro"/>
</dbReference>
<keyword evidence="3" id="KW-0511">Multifunctional enzyme</keyword>
<sequence length="394" mass="43613">MLKNKLVVLGVTGGIAAYKAADIASRLKKIDINVKVIMTKHSKEFISPLTMQSISQNHVSSDMFEEPKSFDVEHIALAKAADLFLIAPATANFIGKLSSGIADDMLTTTVMATKAPVLIAPAMNTNMYLNPITQENIERLMKLKYKFIKPDSGRLACGDLGIGKLAPTEDIVEEVINLLSMNTLYKDKNVLVTAGPTIEDIDPFRYITNNSSGKMGYSIARRAYQFGANVTLISGETNLKIPQGVNFIKVRSSKEMLDEVIKYKDSDYVFMAAAVSDYTPENFSDIKVKKQDSNLNIALKRTTDILKTLGADKKDTILVGFAAETNNIKEYAKNKIKSKNLDYIIANDISQPNSGFKSDNNTVLIIDKFGIEKSYENMPKNDLAYEILEYIGRN</sequence>
<comment type="catalytic activity">
    <reaction evidence="3 4">
        <text>N-[(R)-4-phosphopantothenoyl]-L-cysteine + H(+) = (R)-4'-phosphopantetheine + CO2</text>
        <dbReference type="Rhea" id="RHEA:16793"/>
        <dbReference type="ChEBI" id="CHEBI:15378"/>
        <dbReference type="ChEBI" id="CHEBI:16526"/>
        <dbReference type="ChEBI" id="CHEBI:59458"/>
        <dbReference type="ChEBI" id="CHEBI:61723"/>
        <dbReference type="EC" id="4.1.1.36"/>
    </reaction>
</comment>
<feature type="binding site" evidence="3">
    <location>
        <position position="335"/>
    </location>
    <ligand>
        <name>CTP</name>
        <dbReference type="ChEBI" id="CHEBI:37563"/>
    </ligand>
</feature>
<dbReference type="InterPro" id="IPR003382">
    <property type="entry name" value="Flavoprotein"/>
</dbReference>
<proteinExistence type="inferred from homology"/>
<comment type="pathway">
    <text evidence="3 4">Cofactor biosynthesis; coenzyme A biosynthesis; CoA from (R)-pantothenate: step 3/5.</text>
</comment>
<reference evidence="7 8" key="1">
    <citation type="submission" date="2023-08" db="EMBL/GenBank/DDBJ databases">
        <title>Helicovermis profunda gen. nov., sp. nov., a novel mesophilic, fermentative bacterium within the Bacillota from a deep-sea hydrothermal vent chimney.</title>
        <authorList>
            <person name="Miyazaki U."/>
            <person name="Mizutani D."/>
            <person name="Hashimoto Y."/>
            <person name="Tame A."/>
            <person name="Sawayama S."/>
            <person name="Miyazaki J."/>
            <person name="Takai K."/>
            <person name="Nakagawa S."/>
        </authorList>
    </citation>
    <scope>NUCLEOTIDE SEQUENCE [LARGE SCALE GENOMIC DNA]</scope>
    <source>
        <strain evidence="7 8">S502</strain>
    </source>
</reference>
<name>A0AAU9ESN8_9FIRM</name>
<dbReference type="GO" id="GO:0004632">
    <property type="term" value="F:phosphopantothenate--cysteine ligase activity"/>
    <property type="evidence" value="ECO:0007669"/>
    <property type="project" value="UniProtKB-UniRule"/>
</dbReference>
<dbReference type="PANTHER" id="PTHR14359:SF6">
    <property type="entry name" value="PHOSPHOPANTOTHENOYLCYSTEINE DECARBOXYLASE"/>
    <property type="match status" value="1"/>
</dbReference>
<dbReference type="SUPFAM" id="SSF102645">
    <property type="entry name" value="CoaB-like"/>
    <property type="match status" value="1"/>
</dbReference>
<dbReference type="SUPFAM" id="SSF52507">
    <property type="entry name" value="Homo-oligomeric flavin-containing Cys decarboxylases, HFCD"/>
    <property type="match status" value="1"/>
</dbReference>
<dbReference type="GO" id="GO:0015937">
    <property type="term" value="P:coenzyme A biosynthetic process"/>
    <property type="evidence" value="ECO:0007669"/>
    <property type="project" value="UniProtKB-UniRule"/>
</dbReference>
<keyword evidence="2 3" id="KW-0456">Lyase</keyword>
<dbReference type="InterPro" id="IPR005252">
    <property type="entry name" value="CoaBC"/>
</dbReference>
<evidence type="ECO:0000313" key="8">
    <source>
        <dbReference type="Proteomes" id="UP001321786"/>
    </source>
</evidence>